<protein>
    <recommendedName>
        <fullName evidence="1">Enoyl reductase (ER) domain-containing protein</fullName>
    </recommendedName>
</protein>
<dbReference type="InterPro" id="IPR011032">
    <property type="entry name" value="GroES-like_sf"/>
</dbReference>
<dbReference type="Proteomes" id="UP000033140">
    <property type="component" value="Unassembled WGS sequence"/>
</dbReference>
<dbReference type="PANTHER" id="PTHR45033:SF1">
    <property type="entry name" value="OXIDOREDUCTASE (EUROFUNG)"/>
    <property type="match status" value="1"/>
</dbReference>
<dbReference type="SMART" id="SM00829">
    <property type="entry name" value="PKS_ER"/>
    <property type="match status" value="1"/>
</dbReference>
<dbReference type="AlphaFoldDB" id="A0A0E9NLS2"/>
<gene>
    <name evidence="2" type="ORF">G7K_4869-t1</name>
</gene>
<dbReference type="Gene3D" id="3.40.50.720">
    <property type="entry name" value="NAD(P)-binding Rossmann-like Domain"/>
    <property type="match status" value="1"/>
</dbReference>
<name>A0A0E9NLS2_SAICN</name>
<dbReference type="SUPFAM" id="SSF50129">
    <property type="entry name" value="GroES-like"/>
    <property type="match status" value="1"/>
</dbReference>
<dbReference type="Pfam" id="PF00107">
    <property type="entry name" value="ADH_zinc_N"/>
    <property type="match status" value="1"/>
</dbReference>
<reference evidence="2 3" key="2">
    <citation type="journal article" date="2014" name="J. Gen. Appl. Microbiol.">
        <title>The early diverging ascomycetous budding yeast Saitoella complicata has three histone deacetylases belonging to the Clr6, Hos2, and Rpd3 lineages.</title>
        <authorList>
            <person name="Nishida H."/>
            <person name="Matsumoto T."/>
            <person name="Kondo S."/>
            <person name="Hamamoto M."/>
            <person name="Yoshikawa H."/>
        </authorList>
    </citation>
    <scope>NUCLEOTIDE SEQUENCE [LARGE SCALE GENOMIC DNA]</scope>
    <source>
        <strain evidence="2 3">NRRL Y-17804</strain>
    </source>
</reference>
<dbReference type="InterPro" id="IPR020843">
    <property type="entry name" value="ER"/>
</dbReference>
<dbReference type="InterPro" id="IPR052711">
    <property type="entry name" value="Zinc_ADH-like"/>
</dbReference>
<keyword evidence="3" id="KW-1185">Reference proteome</keyword>
<dbReference type="EMBL" id="BACD03000036">
    <property type="protein sequence ID" value="GAO50748.1"/>
    <property type="molecule type" value="Genomic_DNA"/>
</dbReference>
<evidence type="ECO:0000313" key="2">
    <source>
        <dbReference type="EMBL" id="GAO50748.1"/>
    </source>
</evidence>
<feature type="domain" description="Enoyl reductase (ER)" evidence="1">
    <location>
        <begin position="19"/>
        <end position="347"/>
    </location>
</feature>
<sequence length="351" mass="37157">MSVPQTQREYRLPAGAAKGSFDALTLQKDVAVPKAEKGQVLVKIHAVSLNYRDLMIVKGIYPLPLKENPVPCSDGAGEVVAVGEGVSDFKVGDKVCGIFNQEHQDGTITMKGIGSGLGGGLDGCLTEYRAFAEYGLVKFPEHLSYEQAATLPCAMVTAWNALYGAVPLLPGQTVVVQGTGGVSICALQLAKAAGARVIATSSSDDKLKIAKDLGAQDLINYKNTPEWQEEVLKLTNGEGAHHIVEVGGAGTLTKSLQCVVLGGHIHAIGFVAGAGSPNDPPVSMLALMRLANLHGILVGSKRMFEDMNKHIAQSNIVPIVDKVFKFEEAKEAFEYLESQKHVGKVVVKVSA</sequence>
<evidence type="ECO:0000313" key="3">
    <source>
        <dbReference type="Proteomes" id="UP000033140"/>
    </source>
</evidence>
<dbReference type="InterPro" id="IPR013149">
    <property type="entry name" value="ADH-like_C"/>
</dbReference>
<reference evidence="2 3" key="1">
    <citation type="journal article" date="2011" name="J. Gen. Appl. Microbiol.">
        <title>Draft genome sequencing of the enigmatic yeast Saitoella complicata.</title>
        <authorList>
            <person name="Nishida H."/>
            <person name="Hamamoto M."/>
            <person name="Sugiyama J."/>
        </authorList>
    </citation>
    <scope>NUCLEOTIDE SEQUENCE [LARGE SCALE GENOMIC DNA]</scope>
    <source>
        <strain evidence="2 3">NRRL Y-17804</strain>
    </source>
</reference>
<accession>A0A0E9NLS2</accession>
<dbReference type="Gene3D" id="3.90.180.10">
    <property type="entry name" value="Medium-chain alcohol dehydrogenases, catalytic domain"/>
    <property type="match status" value="1"/>
</dbReference>
<reference evidence="2 3" key="3">
    <citation type="journal article" date="2015" name="Genome Announc.">
        <title>Draft Genome Sequence of the Archiascomycetous Yeast Saitoella complicata.</title>
        <authorList>
            <person name="Yamauchi K."/>
            <person name="Kondo S."/>
            <person name="Hamamoto M."/>
            <person name="Takahashi Y."/>
            <person name="Ogura Y."/>
            <person name="Hayashi T."/>
            <person name="Nishida H."/>
        </authorList>
    </citation>
    <scope>NUCLEOTIDE SEQUENCE [LARGE SCALE GENOMIC DNA]</scope>
    <source>
        <strain evidence="2 3">NRRL Y-17804</strain>
    </source>
</reference>
<organism evidence="2 3">
    <name type="scientific">Saitoella complicata (strain BCRC 22490 / CBS 7301 / JCM 7358 / NBRC 10748 / NRRL Y-17804)</name>
    <dbReference type="NCBI Taxonomy" id="698492"/>
    <lineage>
        <taxon>Eukaryota</taxon>
        <taxon>Fungi</taxon>
        <taxon>Dikarya</taxon>
        <taxon>Ascomycota</taxon>
        <taxon>Taphrinomycotina</taxon>
        <taxon>Taphrinomycotina incertae sedis</taxon>
        <taxon>Saitoella</taxon>
    </lineage>
</organism>
<dbReference type="CDD" id="cd08276">
    <property type="entry name" value="MDR7"/>
    <property type="match status" value="1"/>
</dbReference>
<dbReference type="Pfam" id="PF08240">
    <property type="entry name" value="ADH_N"/>
    <property type="match status" value="1"/>
</dbReference>
<evidence type="ECO:0000259" key="1">
    <source>
        <dbReference type="SMART" id="SM00829"/>
    </source>
</evidence>
<dbReference type="SUPFAM" id="SSF51735">
    <property type="entry name" value="NAD(P)-binding Rossmann-fold domains"/>
    <property type="match status" value="1"/>
</dbReference>
<dbReference type="OMA" id="RPATWFT"/>
<dbReference type="GO" id="GO:0016491">
    <property type="term" value="F:oxidoreductase activity"/>
    <property type="evidence" value="ECO:0007669"/>
    <property type="project" value="InterPro"/>
</dbReference>
<comment type="caution">
    <text evidence="2">The sequence shown here is derived from an EMBL/GenBank/DDBJ whole genome shotgun (WGS) entry which is preliminary data.</text>
</comment>
<dbReference type="InterPro" id="IPR013154">
    <property type="entry name" value="ADH-like_N"/>
</dbReference>
<dbReference type="OrthoDB" id="9930022at2759"/>
<dbReference type="PANTHER" id="PTHR45033">
    <property type="match status" value="1"/>
</dbReference>
<dbReference type="InterPro" id="IPR036291">
    <property type="entry name" value="NAD(P)-bd_dom_sf"/>
</dbReference>
<dbReference type="RefSeq" id="XP_019026608.1">
    <property type="nucleotide sequence ID" value="XM_019171588.1"/>
</dbReference>
<proteinExistence type="predicted"/>
<dbReference type="STRING" id="698492.A0A0E9NLS2"/>